<dbReference type="OrthoDB" id="6469381at2759"/>
<keyword evidence="2" id="KW-1185">Reference proteome</keyword>
<comment type="caution">
    <text evidence="1">The sequence shown here is derived from an EMBL/GenBank/DDBJ whole genome shotgun (WGS) entry which is preliminary data.</text>
</comment>
<dbReference type="EMBL" id="BMAW01067286">
    <property type="protein sequence ID" value="GFT58999.1"/>
    <property type="molecule type" value="Genomic_DNA"/>
</dbReference>
<sequence>MGFPHSLPLLFKFLEPVLTRTEDYLAVSGGHSTCTFDEFVNVDENLITAQLQEIGDIAAEILVNGGDKGEEMDNDKEEDTTTAKILTTHTAALETLVTLRDFFLFNSGSERIFSCLAELGKDSVRKFMETKTNLYCKLLQQNSKLKQNSGT</sequence>
<evidence type="ECO:0000313" key="1">
    <source>
        <dbReference type="EMBL" id="GFT58999.1"/>
    </source>
</evidence>
<name>A0A8X6P9L5_NEPPI</name>
<dbReference type="Proteomes" id="UP000887013">
    <property type="component" value="Unassembled WGS sequence"/>
</dbReference>
<evidence type="ECO:0000313" key="2">
    <source>
        <dbReference type="Proteomes" id="UP000887013"/>
    </source>
</evidence>
<proteinExistence type="predicted"/>
<reference evidence="1" key="1">
    <citation type="submission" date="2020-08" db="EMBL/GenBank/DDBJ databases">
        <title>Multicomponent nature underlies the extraordinary mechanical properties of spider dragline silk.</title>
        <authorList>
            <person name="Kono N."/>
            <person name="Nakamura H."/>
            <person name="Mori M."/>
            <person name="Yoshida Y."/>
            <person name="Ohtoshi R."/>
            <person name="Malay A.D."/>
            <person name="Moran D.A.P."/>
            <person name="Tomita M."/>
            <person name="Numata K."/>
            <person name="Arakawa K."/>
        </authorList>
    </citation>
    <scope>NUCLEOTIDE SEQUENCE</scope>
</reference>
<organism evidence="1 2">
    <name type="scientific">Nephila pilipes</name>
    <name type="common">Giant wood spider</name>
    <name type="synonym">Nephila maculata</name>
    <dbReference type="NCBI Taxonomy" id="299642"/>
    <lineage>
        <taxon>Eukaryota</taxon>
        <taxon>Metazoa</taxon>
        <taxon>Ecdysozoa</taxon>
        <taxon>Arthropoda</taxon>
        <taxon>Chelicerata</taxon>
        <taxon>Arachnida</taxon>
        <taxon>Araneae</taxon>
        <taxon>Araneomorphae</taxon>
        <taxon>Entelegynae</taxon>
        <taxon>Araneoidea</taxon>
        <taxon>Nephilidae</taxon>
        <taxon>Nephila</taxon>
    </lineage>
</organism>
<protein>
    <submittedName>
        <fullName evidence="1">Uncharacterized protein</fullName>
    </submittedName>
</protein>
<gene>
    <name evidence="1" type="primary">AVEN_193332_1</name>
    <name evidence="1" type="ORF">NPIL_51931</name>
</gene>
<dbReference type="AlphaFoldDB" id="A0A8X6P9L5"/>
<accession>A0A8X6P9L5</accession>